<sequence length="70" mass="8082">MKWTLEALRIAAGMTQEELASEFGVSTNTLAKLEYDSSNIGMVMLKKYMFKFHVGFDDIFLGKKYENFVF</sequence>
<protein>
    <submittedName>
        <fullName evidence="2">DNA-binding transcriptional regulator, XRE-family HTH domain</fullName>
    </submittedName>
</protein>
<organism evidence="2 3">
    <name type="scientific">Streptococcus equinus</name>
    <name type="common">Streptococcus bovis</name>
    <dbReference type="NCBI Taxonomy" id="1335"/>
    <lineage>
        <taxon>Bacteria</taxon>
        <taxon>Bacillati</taxon>
        <taxon>Bacillota</taxon>
        <taxon>Bacilli</taxon>
        <taxon>Lactobacillales</taxon>
        <taxon>Streptococcaceae</taxon>
        <taxon>Streptococcus</taxon>
    </lineage>
</organism>
<dbReference type="Gene3D" id="1.10.260.40">
    <property type="entry name" value="lambda repressor-like DNA-binding domains"/>
    <property type="match status" value="1"/>
</dbReference>
<dbReference type="Proteomes" id="UP000182870">
    <property type="component" value="Unassembled WGS sequence"/>
</dbReference>
<evidence type="ECO:0000259" key="1">
    <source>
        <dbReference type="PROSITE" id="PS50943"/>
    </source>
</evidence>
<dbReference type="OrthoDB" id="2224739at2"/>
<evidence type="ECO:0000313" key="2">
    <source>
        <dbReference type="EMBL" id="SDQ17467.1"/>
    </source>
</evidence>
<dbReference type="InterPro" id="IPR001387">
    <property type="entry name" value="Cro/C1-type_HTH"/>
</dbReference>
<dbReference type="AlphaFoldDB" id="A0A1H0YQG5"/>
<name>A0A1H0YQG5_STREI</name>
<accession>A0A1H0YQG5</accession>
<dbReference type="EMBL" id="FNKE01000001">
    <property type="protein sequence ID" value="SDQ17467.1"/>
    <property type="molecule type" value="Genomic_DNA"/>
</dbReference>
<dbReference type="Pfam" id="PF01381">
    <property type="entry name" value="HTH_3"/>
    <property type="match status" value="1"/>
</dbReference>
<dbReference type="GO" id="GO:0003677">
    <property type="term" value="F:DNA binding"/>
    <property type="evidence" value="ECO:0007669"/>
    <property type="project" value="UniProtKB-KW"/>
</dbReference>
<keyword evidence="2" id="KW-0238">DNA-binding</keyword>
<evidence type="ECO:0000313" key="3">
    <source>
        <dbReference type="Proteomes" id="UP000182870"/>
    </source>
</evidence>
<dbReference type="PROSITE" id="PS50943">
    <property type="entry name" value="HTH_CROC1"/>
    <property type="match status" value="1"/>
</dbReference>
<dbReference type="SUPFAM" id="SSF47413">
    <property type="entry name" value="lambda repressor-like DNA-binding domains"/>
    <property type="match status" value="1"/>
</dbReference>
<dbReference type="RefSeq" id="WP_074560519.1">
    <property type="nucleotide sequence ID" value="NZ_FNKE01000001.1"/>
</dbReference>
<dbReference type="CDD" id="cd00093">
    <property type="entry name" value="HTH_XRE"/>
    <property type="match status" value="1"/>
</dbReference>
<dbReference type="InterPro" id="IPR010982">
    <property type="entry name" value="Lambda_DNA-bd_dom_sf"/>
</dbReference>
<gene>
    <name evidence="2" type="ORF">SAMN05216392_0810</name>
</gene>
<dbReference type="SMART" id="SM00530">
    <property type="entry name" value="HTH_XRE"/>
    <property type="match status" value="1"/>
</dbReference>
<proteinExistence type="predicted"/>
<feature type="domain" description="HTH cro/C1-type" evidence="1">
    <location>
        <begin position="5"/>
        <end position="59"/>
    </location>
</feature>
<reference evidence="2 3" key="1">
    <citation type="submission" date="2016-10" db="EMBL/GenBank/DDBJ databases">
        <authorList>
            <person name="de Groot N.N."/>
        </authorList>
    </citation>
    <scope>NUCLEOTIDE SEQUENCE [LARGE SCALE GENOMIC DNA]</scope>
    <source>
        <strain evidence="2 3">Sb05</strain>
    </source>
</reference>